<gene>
    <name evidence="9" type="ORF">KV110_13850</name>
</gene>
<keyword evidence="4 7" id="KW-0812">Transmembrane</keyword>
<proteinExistence type="predicted"/>
<evidence type="ECO:0000259" key="8">
    <source>
        <dbReference type="PROSITE" id="PS50850"/>
    </source>
</evidence>
<sequence length="466" mass="46870">MSTTARLTKRVSDGRSRHEGLVLALACVGSFCVIMDATIVSVTLPALRADLGFSPAALPWAVNAYTLTFAGFLLLGGRCVDVFGRRAIMLLGLGLFTVARVAVGCTGSPVLLLAARAVQGVGGALLMPVTLAMLTATFTAPSARARALATWSAVGAAGAAAGPVLGGMLTELAGWRWVFFVLAPLGLVGVVGAVRVLPRQPKAADRPRLDVVGAVLVTAGISGVVAAIMRSAAVGWSAGSVLGPLLAGFVLLALFALHQHAVAADPLLPLDIFRVRSVRSANVVMFLLGAGFLASPVLLSLYLQDVHGYSPLLAGVGYLPVGVAMVAGARSAGGFTVRFGARRATMLCCAIGATGLAGISLSLAVDASYFWSVLVSGAVFGFGTAAAFTPLTVAATDGVPSQRSGLAAGVLNTVRQTSGAVGLAALSAIALAAGYAAAFSACTGCLVVACLVAAVSMPGRRVRAAR</sequence>
<organism evidence="9 10">
    <name type="scientific">Nocardia iowensis</name>
    <dbReference type="NCBI Taxonomy" id="204891"/>
    <lineage>
        <taxon>Bacteria</taxon>
        <taxon>Bacillati</taxon>
        <taxon>Actinomycetota</taxon>
        <taxon>Actinomycetes</taxon>
        <taxon>Mycobacteriales</taxon>
        <taxon>Nocardiaceae</taxon>
        <taxon>Nocardia</taxon>
    </lineage>
</organism>
<feature type="transmembrane region" description="Helical" evidence="7">
    <location>
        <begin position="87"/>
        <end position="111"/>
    </location>
</feature>
<dbReference type="EMBL" id="CP078145">
    <property type="protein sequence ID" value="QXN94042.1"/>
    <property type="molecule type" value="Genomic_DNA"/>
</dbReference>
<evidence type="ECO:0000256" key="2">
    <source>
        <dbReference type="ARBA" id="ARBA00022448"/>
    </source>
</evidence>
<name>A0ABX8RWL4_NOCIO</name>
<feature type="transmembrane region" description="Helical" evidence="7">
    <location>
        <begin position="209"/>
        <end position="229"/>
    </location>
</feature>
<keyword evidence="5 7" id="KW-1133">Transmembrane helix</keyword>
<dbReference type="InterPro" id="IPR011701">
    <property type="entry name" value="MFS"/>
</dbReference>
<dbReference type="PANTHER" id="PTHR42718">
    <property type="entry name" value="MAJOR FACILITATOR SUPERFAMILY MULTIDRUG TRANSPORTER MFSC"/>
    <property type="match status" value="1"/>
</dbReference>
<feature type="transmembrane region" description="Helical" evidence="7">
    <location>
        <begin position="283"/>
        <end position="303"/>
    </location>
</feature>
<evidence type="ECO:0000256" key="4">
    <source>
        <dbReference type="ARBA" id="ARBA00022692"/>
    </source>
</evidence>
<keyword evidence="10" id="KW-1185">Reference proteome</keyword>
<evidence type="ECO:0000313" key="9">
    <source>
        <dbReference type="EMBL" id="QXN94042.1"/>
    </source>
</evidence>
<evidence type="ECO:0000313" key="10">
    <source>
        <dbReference type="Proteomes" id="UP000694257"/>
    </source>
</evidence>
<feature type="transmembrane region" description="Helical" evidence="7">
    <location>
        <begin position="344"/>
        <end position="363"/>
    </location>
</feature>
<feature type="transmembrane region" description="Helical" evidence="7">
    <location>
        <begin position="241"/>
        <end position="262"/>
    </location>
</feature>
<keyword evidence="2" id="KW-0813">Transport</keyword>
<accession>A0ABX8RWL4</accession>
<feature type="transmembrane region" description="Helical" evidence="7">
    <location>
        <begin position="435"/>
        <end position="457"/>
    </location>
</feature>
<evidence type="ECO:0000256" key="6">
    <source>
        <dbReference type="ARBA" id="ARBA00023136"/>
    </source>
</evidence>
<feature type="transmembrane region" description="Helical" evidence="7">
    <location>
        <begin position="406"/>
        <end position="429"/>
    </location>
</feature>
<dbReference type="Pfam" id="PF07690">
    <property type="entry name" value="MFS_1"/>
    <property type="match status" value="1"/>
</dbReference>
<feature type="transmembrane region" description="Helical" evidence="7">
    <location>
        <begin position="175"/>
        <end position="197"/>
    </location>
</feature>
<evidence type="ECO:0000256" key="5">
    <source>
        <dbReference type="ARBA" id="ARBA00022989"/>
    </source>
</evidence>
<evidence type="ECO:0000256" key="7">
    <source>
        <dbReference type="SAM" id="Phobius"/>
    </source>
</evidence>
<dbReference type="InterPro" id="IPR005829">
    <property type="entry name" value="Sugar_transporter_CS"/>
</dbReference>
<dbReference type="PROSITE" id="PS00216">
    <property type="entry name" value="SUGAR_TRANSPORT_1"/>
    <property type="match status" value="1"/>
</dbReference>
<protein>
    <submittedName>
        <fullName evidence="9">MFS transporter</fullName>
    </submittedName>
</protein>
<feature type="transmembrane region" description="Helical" evidence="7">
    <location>
        <begin position="56"/>
        <end position="75"/>
    </location>
</feature>
<feature type="transmembrane region" description="Helical" evidence="7">
    <location>
        <begin position="148"/>
        <end position="169"/>
    </location>
</feature>
<feature type="transmembrane region" description="Helical" evidence="7">
    <location>
        <begin position="117"/>
        <end position="136"/>
    </location>
</feature>
<dbReference type="RefSeq" id="WP_218476464.1">
    <property type="nucleotide sequence ID" value="NZ_BAABJN010000018.1"/>
</dbReference>
<keyword evidence="3" id="KW-1003">Cell membrane</keyword>
<keyword evidence="6 7" id="KW-0472">Membrane</keyword>
<dbReference type="Proteomes" id="UP000694257">
    <property type="component" value="Chromosome"/>
</dbReference>
<feature type="transmembrane region" description="Helical" evidence="7">
    <location>
        <begin position="369"/>
        <end position="394"/>
    </location>
</feature>
<dbReference type="PANTHER" id="PTHR42718:SF46">
    <property type="entry name" value="BLR6921 PROTEIN"/>
    <property type="match status" value="1"/>
</dbReference>
<feature type="transmembrane region" description="Helical" evidence="7">
    <location>
        <begin position="309"/>
        <end position="332"/>
    </location>
</feature>
<feature type="transmembrane region" description="Helical" evidence="7">
    <location>
        <begin position="21"/>
        <end position="44"/>
    </location>
</feature>
<dbReference type="PROSITE" id="PS50850">
    <property type="entry name" value="MFS"/>
    <property type="match status" value="1"/>
</dbReference>
<feature type="domain" description="Major facilitator superfamily (MFS) profile" evidence="8">
    <location>
        <begin position="22"/>
        <end position="461"/>
    </location>
</feature>
<dbReference type="InterPro" id="IPR020846">
    <property type="entry name" value="MFS_dom"/>
</dbReference>
<reference evidence="9 10" key="1">
    <citation type="submission" date="2021-07" db="EMBL/GenBank/DDBJ databases">
        <title>Whole Genome Sequence of Nocardia Iowensis.</title>
        <authorList>
            <person name="Lamm A."/>
            <person name="Collins-Fairclough A.M."/>
            <person name="Bunk B."/>
            <person name="Sproer C."/>
        </authorList>
    </citation>
    <scope>NUCLEOTIDE SEQUENCE [LARGE SCALE GENOMIC DNA]</scope>
    <source>
        <strain evidence="9 10">NRRL 5646</strain>
    </source>
</reference>
<dbReference type="CDD" id="cd17321">
    <property type="entry name" value="MFS_MMR_MDR_like"/>
    <property type="match status" value="1"/>
</dbReference>
<evidence type="ECO:0000256" key="1">
    <source>
        <dbReference type="ARBA" id="ARBA00004651"/>
    </source>
</evidence>
<evidence type="ECO:0000256" key="3">
    <source>
        <dbReference type="ARBA" id="ARBA00022475"/>
    </source>
</evidence>
<comment type="subcellular location">
    <subcellularLocation>
        <location evidence="1">Cell membrane</location>
        <topology evidence="1">Multi-pass membrane protein</topology>
    </subcellularLocation>
</comment>